<evidence type="ECO:0000313" key="3">
    <source>
        <dbReference type="Proteomes" id="UP000429811"/>
    </source>
</evidence>
<dbReference type="Proteomes" id="UP001211173">
    <property type="component" value="Unassembled WGS sequence"/>
</dbReference>
<dbReference type="Pfam" id="PF18954">
    <property type="entry name" value="DUF5697"/>
    <property type="match status" value="1"/>
</dbReference>
<dbReference type="RefSeq" id="WP_131971851.1">
    <property type="nucleotide sequence ID" value="NZ_BAABXT010000001.1"/>
</dbReference>
<dbReference type="Proteomes" id="UP000429811">
    <property type="component" value="Unassembled WGS sequence"/>
</dbReference>
<protein>
    <submittedName>
        <fullName evidence="1">DUF5697 family protein</fullName>
    </submittedName>
</protein>
<gene>
    <name evidence="2" type="ORF">GKE90_15625</name>
    <name evidence="1" type="ORF">PNE06_22480</name>
</gene>
<comment type="caution">
    <text evidence="2">The sequence shown here is derived from an EMBL/GenBank/DDBJ whole genome shotgun (WGS) entry which is preliminary data.</text>
</comment>
<sequence length="173" mass="19769">MKTREQIYGQEAASILRDVAMYKALTEEQLLRLYPQKESKVKNLLAYLVRQGRLHRSGGYFCVDSEQVEHIDRGMMSAVWVLLDFIEQAEFHSVGEYPAKIIFLAGGEVYEIIYVEEGKETLVNQLLSKAAEEASKYIVLVDQPDQIPELHIPNTSGYCTVSREGAVQYYQIE</sequence>
<reference evidence="2 3" key="1">
    <citation type="journal article" date="2019" name="Nat. Med.">
        <title>A library of human gut bacterial isolates paired with longitudinal multiomics data enables mechanistic microbiome research.</title>
        <authorList>
            <person name="Poyet M."/>
            <person name="Groussin M."/>
            <person name="Gibbons S.M."/>
            <person name="Avila-Pacheco J."/>
            <person name="Jiang X."/>
            <person name="Kearney S.M."/>
            <person name="Perrotta A.R."/>
            <person name="Berdy B."/>
            <person name="Zhao S."/>
            <person name="Lieberman T.D."/>
            <person name="Swanson P.K."/>
            <person name="Smith M."/>
            <person name="Roesemann S."/>
            <person name="Alexander J.E."/>
            <person name="Rich S.A."/>
            <person name="Livny J."/>
            <person name="Vlamakis H."/>
            <person name="Clish C."/>
            <person name="Bullock K."/>
            <person name="Deik A."/>
            <person name="Scott J."/>
            <person name="Pierce K.A."/>
            <person name="Xavier R.J."/>
            <person name="Alm E.J."/>
        </authorList>
    </citation>
    <scope>NUCLEOTIDE SEQUENCE [LARGE SCALE GENOMIC DNA]</scope>
    <source>
        <strain evidence="2 3">BIOML-A5</strain>
    </source>
</reference>
<dbReference type="EMBL" id="WKPO01000025">
    <property type="protein sequence ID" value="MSB50111.1"/>
    <property type="molecule type" value="Genomic_DNA"/>
</dbReference>
<organism evidence="2 3">
    <name type="scientific">Flavonifractor plautii</name>
    <name type="common">Fusobacterium plautii</name>
    <dbReference type="NCBI Taxonomy" id="292800"/>
    <lineage>
        <taxon>Bacteria</taxon>
        <taxon>Bacillati</taxon>
        <taxon>Bacillota</taxon>
        <taxon>Clostridia</taxon>
        <taxon>Eubacteriales</taxon>
        <taxon>Oscillospiraceae</taxon>
        <taxon>Flavonifractor</taxon>
    </lineage>
</organism>
<evidence type="ECO:0000313" key="2">
    <source>
        <dbReference type="EMBL" id="MSB50111.1"/>
    </source>
</evidence>
<proteinExistence type="predicted"/>
<reference evidence="1" key="2">
    <citation type="submission" date="2023-01" db="EMBL/GenBank/DDBJ databases">
        <title>Human gut microbiome strain richness.</title>
        <authorList>
            <person name="Chen-Liaw A."/>
        </authorList>
    </citation>
    <scope>NUCLEOTIDE SEQUENCE</scope>
    <source>
        <strain evidence="1">1001287st1_F4_1001285I_161205</strain>
    </source>
</reference>
<accession>A0A6I2RGX6</accession>
<dbReference type="AlphaFoldDB" id="A0A6I2RGX6"/>
<dbReference type="EMBL" id="JAQLWV010000057">
    <property type="protein sequence ID" value="MDB7935856.1"/>
    <property type="molecule type" value="Genomic_DNA"/>
</dbReference>
<dbReference type="InterPro" id="IPR043752">
    <property type="entry name" value="DUF5697"/>
</dbReference>
<evidence type="ECO:0000313" key="1">
    <source>
        <dbReference type="EMBL" id="MDB7935856.1"/>
    </source>
</evidence>
<name>A0A6I2RGX6_FLAPL</name>